<dbReference type="Pfam" id="PF03358">
    <property type="entry name" value="FMN_red"/>
    <property type="match status" value="1"/>
</dbReference>
<evidence type="ECO:0000256" key="2">
    <source>
        <dbReference type="ARBA" id="ARBA00022643"/>
    </source>
</evidence>
<dbReference type="PANTHER" id="PTHR43278">
    <property type="entry name" value="NAD(P)H-DEPENDENT FMN-CONTAINING OXIDOREDUCTASE YWQN-RELATED"/>
    <property type="match status" value="1"/>
</dbReference>
<dbReference type="InterPro" id="IPR051796">
    <property type="entry name" value="ISF_SsuE-like"/>
</dbReference>
<accession>A0ABY9QCT1</accession>
<dbReference type="InterPro" id="IPR005025">
    <property type="entry name" value="FMN_Rdtase-like_dom"/>
</dbReference>
<sequence length="241" mass="27943">MKKKIFAYVGTRNENSQLIHYINNLKKDVLKYKNDDIEIEFNIFTAYNTNIYNSLGCKNCFNKGFCNQDKIENDDMALLKAKMLEADFLILSSPVYSHNVSGDTKTFIDRISYWCHLLRLAGKPGLVIASASSNGAHFVIDYLEKIFRYLGVLVVGRISIFSVKEPDIYEREKCAKIINEYLTGNLKVKSNEDLEAVFQTMKYIISNQSENHAEFLYWKNSGMYNCNTFQEYLDKLEYNLV</sequence>
<dbReference type="EMBL" id="CP133461">
    <property type="protein sequence ID" value="WMV76719.1"/>
    <property type="molecule type" value="Genomic_DNA"/>
</dbReference>
<evidence type="ECO:0000256" key="1">
    <source>
        <dbReference type="ARBA" id="ARBA00022630"/>
    </source>
</evidence>
<dbReference type="Gene3D" id="3.40.50.360">
    <property type="match status" value="1"/>
</dbReference>
<keyword evidence="2" id="KW-0288">FMN</keyword>
<evidence type="ECO:0000259" key="3">
    <source>
        <dbReference type="Pfam" id="PF03358"/>
    </source>
</evidence>
<organism evidence="4 5">
    <name type="scientific">Geobacillus thermodenitrificans</name>
    <dbReference type="NCBI Taxonomy" id="33940"/>
    <lineage>
        <taxon>Bacteria</taxon>
        <taxon>Bacillati</taxon>
        <taxon>Bacillota</taxon>
        <taxon>Bacilli</taxon>
        <taxon>Bacillales</taxon>
        <taxon>Anoxybacillaceae</taxon>
        <taxon>Geobacillus</taxon>
    </lineage>
</organism>
<dbReference type="RefSeq" id="WP_087959860.1">
    <property type="nucleotide sequence ID" value="NZ_CP017690.1"/>
</dbReference>
<feature type="domain" description="NADPH-dependent FMN reductase-like" evidence="3">
    <location>
        <begin position="62"/>
        <end position="158"/>
    </location>
</feature>
<evidence type="ECO:0000313" key="5">
    <source>
        <dbReference type="Proteomes" id="UP001297580"/>
    </source>
</evidence>
<proteinExistence type="predicted"/>
<gene>
    <name evidence="4" type="ORF">HSX42_02545</name>
</gene>
<protein>
    <submittedName>
        <fullName evidence="4">Flavodoxin family protein</fullName>
    </submittedName>
</protein>
<dbReference type="Proteomes" id="UP001297580">
    <property type="component" value="Chromosome"/>
</dbReference>
<dbReference type="InterPro" id="IPR029039">
    <property type="entry name" value="Flavoprotein-like_sf"/>
</dbReference>
<name>A0ABY9QCT1_GEOTD</name>
<dbReference type="PANTHER" id="PTHR43278:SF4">
    <property type="entry name" value="NAD(P)H-DEPENDENT FMN-CONTAINING OXIDOREDUCTASE YWQN-RELATED"/>
    <property type="match status" value="1"/>
</dbReference>
<keyword evidence="1" id="KW-0285">Flavoprotein</keyword>
<dbReference type="SUPFAM" id="SSF52218">
    <property type="entry name" value="Flavoproteins"/>
    <property type="match status" value="1"/>
</dbReference>
<keyword evidence="5" id="KW-1185">Reference proteome</keyword>
<reference evidence="4 5" key="1">
    <citation type="submission" date="2023-08" db="EMBL/GenBank/DDBJ databases">
        <title>Complete genome sequence of Geobacillus thermodenitrificans K1041, a genetically tractable strain representative of the genus Geobacillus.</title>
        <authorList>
            <person name="Kani S."/>
            <person name="Suzuki H."/>
        </authorList>
    </citation>
    <scope>NUCLEOTIDE SEQUENCE [LARGE SCALE GENOMIC DNA]</scope>
    <source>
        <strain evidence="4 5">K1041</strain>
    </source>
</reference>
<evidence type="ECO:0000313" key="4">
    <source>
        <dbReference type="EMBL" id="WMV76719.1"/>
    </source>
</evidence>